<gene>
    <name evidence="2" type="ORF">J41TS12_41390</name>
</gene>
<dbReference type="EMBL" id="BORR01000020">
    <property type="protein sequence ID" value="GIO39278.1"/>
    <property type="molecule type" value="Genomic_DNA"/>
</dbReference>
<dbReference type="AlphaFoldDB" id="A0A919XX52"/>
<dbReference type="RefSeq" id="WP_212942397.1">
    <property type="nucleotide sequence ID" value="NZ_BORR01000020.1"/>
</dbReference>
<accession>A0A919XX52</accession>
<dbReference type="InterPro" id="IPR010982">
    <property type="entry name" value="Lambda_DNA-bd_dom_sf"/>
</dbReference>
<dbReference type="Proteomes" id="UP000681162">
    <property type="component" value="Unassembled WGS sequence"/>
</dbReference>
<comment type="caution">
    <text evidence="2">The sequence shown here is derived from an EMBL/GenBank/DDBJ whole genome shotgun (WGS) entry which is preliminary data.</text>
</comment>
<dbReference type="Pfam" id="PF13443">
    <property type="entry name" value="HTH_26"/>
    <property type="match status" value="1"/>
</dbReference>
<keyword evidence="3" id="KW-1185">Reference proteome</keyword>
<dbReference type="InterPro" id="IPR001387">
    <property type="entry name" value="Cro/C1-type_HTH"/>
</dbReference>
<evidence type="ECO:0000313" key="3">
    <source>
        <dbReference type="Proteomes" id="UP000681162"/>
    </source>
</evidence>
<proteinExistence type="predicted"/>
<evidence type="ECO:0000259" key="1">
    <source>
        <dbReference type="PROSITE" id="PS50943"/>
    </source>
</evidence>
<reference evidence="2 3" key="1">
    <citation type="submission" date="2021-03" db="EMBL/GenBank/DDBJ databases">
        <title>Antimicrobial resistance genes in bacteria isolated from Japanese honey, and their potential for conferring macrolide and lincosamide resistance in the American foulbrood pathogen Paenibacillus larvae.</title>
        <authorList>
            <person name="Okamoto M."/>
            <person name="Kumagai M."/>
            <person name="Kanamori H."/>
            <person name="Takamatsu D."/>
        </authorList>
    </citation>
    <scope>NUCLEOTIDE SEQUENCE [LARGE SCALE GENOMIC DNA]</scope>
    <source>
        <strain evidence="2 3">J41TS12</strain>
    </source>
</reference>
<dbReference type="GO" id="GO:0003677">
    <property type="term" value="F:DNA binding"/>
    <property type="evidence" value="ECO:0007669"/>
    <property type="project" value="InterPro"/>
</dbReference>
<feature type="domain" description="HTH cro/C1-type" evidence="1">
    <location>
        <begin position="6"/>
        <end position="62"/>
    </location>
</feature>
<dbReference type="Gene3D" id="1.10.260.40">
    <property type="entry name" value="lambda repressor-like DNA-binding domains"/>
    <property type="match status" value="1"/>
</dbReference>
<organism evidence="2 3">
    <name type="scientific">Paenibacillus antibioticophila</name>
    <dbReference type="NCBI Taxonomy" id="1274374"/>
    <lineage>
        <taxon>Bacteria</taxon>
        <taxon>Bacillati</taxon>
        <taxon>Bacillota</taxon>
        <taxon>Bacilli</taxon>
        <taxon>Bacillales</taxon>
        <taxon>Paenibacillaceae</taxon>
        <taxon>Paenibacillus</taxon>
    </lineage>
</organism>
<name>A0A919XX52_9BACL</name>
<evidence type="ECO:0000313" key="2">
    <source>
        <dbReference type="EMBL" id="GIO39278.1"/>
    </source>
</evidence>
<dbReference type="PROSITE" id="PS50943">
    <property type="entry name" value="HTH_CROC1"/>
    <property type="match status" value="1"/>
</dbReference>
<sequence>MLRLKLNFLLLERNMTAKQLSELTGVRYPTVLDMADNKSKAWSPENLGKIYKALGLESVGELIEYVEDKKTPKA</sequence>
<protein>
    <recommendedName>
        <fullName evidence="1">HTH cro/C1-type domain-containing protein</fullName>
    </recommendedName>
</protein>
<dbReference type="SUPFAM" id="SSF47413">
    <property type="entry name" value="lambda repressor-like DNA-binding domains"/>
    <property type="match status" value="1"/>
</dbReference>